<dbReference type="GO" id="GO:0050778">
    <property type="term" value="P:positive regulation of immune response"/>
    <property type="evidence" value="ECO:0007669"/>
    <property type="project" value="InterPro"/>
</dbReference>
<evidence type="ECO:0000256" key="2">
    <source>
        <dbReference type="ARBA" id="ARBA00008717"/>
    </source>
</evidence>
<evidence type="ECO:0000256" key="1">
    <source>
        <dbReference type="ARBA" id="ARBA00004613"/>
    </source>
</evidence>
<dbReference type="GO" id="GO:0051607">
    <property type="term" value="P:defense response to virus"/>
    <property type="evidence" value="ECO:0007669"/>
    <property type="project" value="UniProtKB-KW"/>
</dbReference>
<keyword evidence="3" id="KW-0202">Cytokine</keyword>
<feature type="chain" id="PRO_5004000326" evidence="7">
    <location>
        <begin position="20"/>
        <end position="185"/>
    </location>
</feature>
<evidence type="ECO:0000313" key="9">
    <source>
        <dbReference type="Proteomes" id="UP000011518"/>
    </source>
</evidence>
<dbReference type="EMBL" id="KB320418">
    <property type="protein sequence ID" value="ELW72398.1"/>
    <property type="molecule type" value="Genomic_DNA"/>
</dbReference>
<name>L9LBW1_TUPCH</name>
<dbReference type="Proteomes" id="UP000011518">
    <property type="component" value="Unassembled WGS sequence"/>
</dbReference>
<comment type="similarity">
    <text evidence="2">Belongs to the lambda interferon family.</text>
</comment>
<dbReference type="GO" id="GO:0005615">
    <property type="term" value="C:extracellular space"/>
    <property type="evidence" value="ECO:0007669"/>
    <property type="project" value="UniProtKB-KW"/>
</dbReference>
<dbReference type="GO" id="GO:0007259">
    <property type="term" value="P:cell surface receptor signaling pathway via JAK-STAT"/>
    <property type="evidence" value="ECO:0007669"/>
    <property type="project" value="InterPro"/>
</dbReference>
<evidence type="ECO:0000256" key="5">
    <source>
        <dbReference type="ARBA" id="ARBA00022729"/>
    </source>
</evidence>
<dbReference type="Pfam" id="PF15177">
    <property type="entry name" value="IL28A"/>
    <property type="match status" value="1"/>
</dbReference>
<evidence type="ECO:0000256" key="7">
    <source>
        <dbReference type="SAM" id="SignalP"/>
    </source>
</evidence>
<protein>
    <submittedName>
        <fullName evidence="8">Interleukin-28B</fullName>
    </submittedName>
</protein>
<evidence type="ECO:0000256" key="4">
    <source>
        <dbReference type="ARBA" id="ARBA00022525"/>
    </source>
</evidence>
<organism evidence="8 9">
    <name type="scientific">Tupaia chinensis</name>
    <name type="common">Chinese tree shrew</name>
    <name type="synonym">Tupaia belangeri chinensis</name>
    <dbReference type="NCBI Taxonomy" id="246437"/>
    <lineage>
        <taxon>Eukaryota</taxon>
        <taxon>Metazoa</taxon>
        <taxon>Chordata</taxon>
        <taxon>Craniata</taxon>
        <taxon>Vertebrata</taxon>
        <taxon>Euteleostomi</taxon>
        <taxon>Mammalia</taxon>
        <taxon>Eutheria</taxon>
        <taxon>Euarchontoglires</taxon>
        <taxon>Scandentia</taxon>
        <taxon>Tupaiidae</taxon>
        <taxon>Tupaia</taxon>
    </lineage>
</organism>
<dbReference type="eggNOG" id="ENOG502SSDC">
    <property type="taxonomic scope" value="Eukaryota"/>
</dbReference>
<evidence type="ECO:0000256" key="3">
    <source>
        <dbReference type="ARBA" id="ARBA00022514"/>
    </source>
</evidence>
<dbReference type="InParanoid" id="L9LBW1"/>
<keyword evidence="6" id="KW-0051">Antiviral defense</keyword>
<keyword evidence="4" id="KW-0964">Secreted</keyword>
<dbReference type="GO" id="GO:0045087">
    <property type="term" value="P:innate immune response"/>
    <property type="evidence" value="ECO:0007669"/>
    <property type="project" value="TreeGrafter"/>
</dbReference>
<dbReference type="GO" id="GO:0005125">
    <property type="term" value="F:cytokine activity"/>
    <property type="evidence" value="ECO:0007669"/>
    <property type="project" value="UniProtKB-KW"/>
</dbReference>
<dbReference type="PANTHER" id="PTHR31943">
    <property type="entry name" value="INTERLEUKIN-28 AND 29"/>
    <property type="match status" value="1"/>
</dbReference>
<dbReference type="PANTHER" id="PTHR31943:SF14">
    <property type="entry name" value="INTERFERON LAMBDA-1"/>
    <property type="match status" value="1"/>
</dbReference>
<dbReference type="FunCoup" id="L9LBW1">
    <property type="interactions" value="263"/>
</dbReference>
<dbReference type="InterPro" id="IPR029177">
    <property type="entry name" value="INF_lambda"/>
</dbReference>
<comment type="subcellular location">
    <subcellularLocation>
        <location evidence="1">Secreted</location>
    </subcellularLocation>
</comment>
<evidence type="ECO:0000313" key="8">
    <source>
        <dbReference type="EMBL" id="ELW72398.1"/>
    </source>
</evidence>
<sequence>MATTHVLLLVTLVLGLARSSPVPTSKSTTNGRSCNMSRFKSLSPRELEAFKKAKDALEKSLSLKKYSCKFRLFPRDWHPRHLQMWERLMALEAELALTLRVLGSVADSALGDVLDQPLHVLRHIHSLLQACVPAQPQGHLPSWLLQLQEVEKKKSPGCLKAAATFNLFRLLNQNLKCVASEDLCV</sequence>
<accession>L9LBW1</accession>
<proteinExistence type="inferred from homology"/>
<evidence type="ECO:0000256" key="6">
    <source>
        <dbReference type="ARBA" id="ARBA00023118"/>
    </source>
</evidence>
<dbReference type="Gene3D" id="1.20.1250.60">
    <property type="entry name" value="Interferon lambda"/>
    <property type="match status" value="1"/>
</dbReference>
<gene>
    <name evidence="8" type="ORF">TREES_T100012834</name>
</gene>
<reference evidence="9" key="1">
    <citation type="submission" date="2012-07" db="EMBL/GenBank/DDBJ databases">
        <title>Genome of the Chinese tree shrew, a rising model animal genetically related to primates.</title>
        <authorList>
            <person name="Zhang G."/>
            <person name="Fan Y."/>
            <person name="Yao Y."/>
            <person name="Huang Z."/>
        </authorList>
    </citation>
    <scope>NUCLEOTIDE SEQUENCE [LARGE SCALE GENOMIC DNA]</scope>
</reference>
<keyword evidence="9" id="KW-1185">Reference proteome</keyword>
<dbReference type="InterPro" id="IPR038326">
    <property type="entry name" value="IFN-lambda_sf"/>
</dbReference>
<dbReference type="AlphaFoldDB" id="L9LBW1"/>
<dbReference type="STRING" id="246437.L9LBW1"/>
<reference evidence="9" key="2">
    <citation type="journal article" date="2013" name="Nat. Commun.">
        <title>Genome of the Chinese tree shrew.</title>
        <authorList>
            <person name="Fan Y."/>
            <person name="Huang Z.Y."/>
            <person name="Cao C.C."/>
            <person name="Chen C.S."/>
            <person name="Chen Y.X."/>
            <person name="Fan D.D."/>
            <person name="He J."/>
            <person name="Hou H.L."/>
            <person name="Hu L."/>
            <person name="Hu X.T."/>
            <person name="Jiang X.T."/>
            <person name="Lai R."/>
            <person name="Lang Y.S."/>
            <person name="Liang B."/>
            <person name="Liao S.G."/>
            <person name="Mu D."/>
            <person name="Ma Y.Y."/>
            <person name="Niu Y.Y."/>
            <person name="Sun X.Q."/>
            <person name="Xia J.Q."/>
            <person name="Xiao J."/>
            <person name="Xiong Z.Q."/>
            <person name="Xu L."/>
            <person name="Yang L."/>
            <person name="Zhang Y."/>
            <person name="Zhao W."/>
            <person name="Zhao X.D."/>
            <person name="Zheng Y.T."/>
            <person name="Zhou J.M."/>
            <person name="Zhu Y.B."/>
            <person name="Zhang G.J."/>
            <person name="Wang J."/>
            <person name="Yao Y.G."/>
        </authorList>
    </citation>
    <scope>NUCLEOTIDE SEQUENCE [LARGE SCALE GENOMIC DNA]</scope>
</reference>
<feature type="signal peptide" evidence="7">
    <location>
        <begin position="1"/>
        <end position="19"/>
    </location>
</feature>
<keyword evidence="5 7" id="KW-0732">Signal</keyword>